<gene>
    <name evidence="8" type="ORF">GCM10010841_32900</name>
</gene>
<keyword evidence="5" id="KW-0902">Two-component regulatory system</keyword>
<evidence type="ECO:0000256" key="6">
    <source>
        <dbReference type="SAM" id="MobiDB-lite"/>
    </source>
</evidence>
<reference evidence="9" key="1">
    <citation type="journal article" date="2019" name="Int. J. Syst. Evol. Microbiol.">
        <title>The Global Catalogue of Microorganisms (GCM) 10K type strain sequencing project: providing services to taxonomists for standard genome sequencing and annotation.</title>
        <authorList>
            <consortium name="The Broad Institute Genomics Platform"/>
            <consortium name="The Broad Institute Genome Sequencing Center for Infectious Disease"/>
            <person name="Wu L."/>
            <person name="Ma J."/>
        </authorList>
    </citation>
    <scope>NUCLEOTIDE SEQUENCE [LARGE SCALE GENOMIC DNA]</scope>
    <source>
        <strain evidence="9">JCM 15443</strain>
    </source>
</reference>
<protein>
    <recommendedName>
        <fullName evidence="2">histidine kinase</fullName>
        <ecNumber evidence="2">2.7.13.3</ecNumber>
    </recommendedName>
</protein>
<dbReference type="PANTHER" id="PTHR24421:SF10">
    <property type="entry name" value="NITRATE_NITRITE SENSOR PROTEIN NARQ"/>
    <property type="match status" value="1"/>
</dbReference>
<evidence type="ECO:0000256" key="2">
    <source>
        <dbReference type="ARBA" id="ARBA00012438"/>
    </source>
</evidence>
<proteinExistence type="predicted"/>
<comment type="caution">
    <text evidence="8">The sequence shown here is derived from an EMBL/GenBank/DDBJ whole genome shotgun (WGS) entry which is preliminary data.</text>
</comment>
<evidence type="ECO:0000259" key="7">
    <source>
        <dbReference type="Pfam" id="PF02518"/>
    </source>
</evidence>
<dbReference type="Gene3D" id="3.30.565.10">
    <property type="entry name" value="Histidine kinase-like ATPase, C-terminal domain"/>
    <property type="match status" value="1"/>
</dbReference>
<keyword evidence="3" id="KW-0808">Transferase</keyword>
<comment type="catalytic activity">
    <reaction evidence="1">
        <text>ATP + protein L-histidine = ADP + protein N-phospho-L-histidine.</text>
        <dbReference type="EC" id="2.7.13.3"/>
    </reaction>
</comment>
<dbReference type="CDD" id="cd16917">
    <property type="entry name" value="HATPase_UhpB-NarQ-NarX-like"/>
    <property type="match status" value="1"/>
</dbReference>
<evidence type="ECO:0000256" key="3">
    <source>
        <dbReference type="ARBA" id="ARBA00022679"/>
    </source>
</evidence>
<sequence>MVFARPERREIPKRALDGEELTLEVNDDGPGPGDHRNARSGLGLGGMRERAESLGGRFHLEGGAAGGTRVVAWLPLAPEVDGE</sequence>
<keyword evidence="9" id="KW-1185">Reference proteome</keyword>
<dbReference type="PANTHER" id="PTHR24421">
    <property type="entry name" value="NITRATE/NITRITE SENSOR PROTEIN NARX-RELATED"/>
    <property type="match status" value="1"/>
</dbReference>
<accession>A0ABQ2H018</accession>
<dbReference type="EMBL" id="BMOM01000064">
    <property type="protein sequence ID" value="GGM22430.1"/>
    <property type="molecule type" value="Genomic_DNA"/>
</dbReference>
<feature type="region of interest" description="Disordered" evidence="6">
    <location>
        <begin position="1"/>
        <end position="44"/>
    </location>
</feature>
<keyword evidence="4" id="KW-0418">Kinase</keyword>
<dbReference type="SUPFAM" id="SSF55874">
    <property type="entry name" value="ATPase domain of HSP90 chaperone/DNA topoisomerase II/histidine kinase"/>
    <property type="match status" value="1"/>
</dbReference>
<dbReference type="RefSeq" id="WP_373290534.1">
    <property type="nucleotide sequence ID" value="NZ_BMOM01000064.1"/>
</dbReference>
<dbReference type="Pfam" id="PF02518">
    <property type="entry name" value="HATPase_c"/>
    <property type="match status" value="1"/>
</dbReference>
<feature type="compositionally biased region" description="Basic and acidic residues" evidence="6">
    <location>
        <begin position="1"/>
        <end position="17"/>
    </location>
</feature>
<evidence type="ECO:0000256" key="5">
    <source>
        <dbReference type="ARBA" id="ARBA00023012"/>
    </source>
</evidence>
<dbReference type="InterPro" id="IPR050482">
    <property type="entry name" value="Sensor_HK_TwoCompSys"/>
</dbReference>
<feature type="compositionally biased region" description="Acidic residues" evidence="6">
    <location>
        <begin position="18"/>
        <end position="27"/>
    </location>
</feature>
<evidence type="ECO:0000256" key="1">
    <source>
        <dbReference type="ARBA" id="ARBA00000085"/>
    </source>
</evidence>
<dbReference type="InterPro" id="IPR003594">
    <property type="entry name" value="HATPase_dom"/>
</dbReference>
<dbReference type="InterPro" id="IPR036890">
    <property type="entry name" value="HATPase_C_sf"/>
</dbReference>
<dbReference type="EC" id="2.7.13.3" evidence="2"/>
<evidence type="ECO:0000256" key="4">
    <source>
        <dbReference type="ARBA" id="ARBA00022777"/>
    </source>
</evidence>
<feature type="domain" description="Histidine kinase/HSP90-like ATPase" evidence="7">
    <location>
        <begin position="17"/>
        <end position="77"/>
    </location>
</feature>
<evidence type="ECO:0000313" key="9">
    <source>
        <dbReference type="Proteomes" id="UP000661918"/>
    </source>
</evidence>
<organism evidence="8 9">
    <name type="scientific">Deinococcus aerophilus</name>
    <dbReference type="NCBI Taxonomy" id="522488"/>
    <lineage>
        <taxon>Bacteria</taxon>
        <taxon>Thermotogati</taxon>
        <taxon>Deinococcota</taxon>
        <taxon>Deinococci</taxon>
        <taxon>Deinococcales</taxon>
        <taxon>Deinococcaceae</taxon>
        <taxon>Deinococcus</taxon>
    </lineage>
</organism>
<dbReference type="Proteomes" id="UP000661918">
    <property type="component" value="Unassembled WGS sequence"/>
</dbReference>
<evidence type="ECO:0000313" key="8">
    <source>
        <dbReference type="EMBL" id="GGM22430.1"/>
    </source>
</evidence>
<name>A0ABQ2H018_9DEIO</name>